<keyword evidence="4" id="KW-0812">Transmembrane</keyword>
<evidence type="ECO:0000256" key="2">
    <source>
        <dbReference type="ARBA" id="ARBA00022676"/>
    </source>
</evidence>
<evidence type="ECO:0000313" key="7">
    <source>
        <dbReference type="Proteomes" id="UP000319894"/>
    </source>
</evidence>
<dbReference type="Proteomes" id="UP000319894">
    <property type="component" value="Unassembled WGS sequence"/>
</dbReference>
<dbReference type="InParanoid" id="A0A554N9G1"/>
<sequence>MQVSVVLCTHTVDRYDYLTDAAGSVLSGTYEEVELVCVSDGNDAVYERMRTDYGDDDRVVTTRLDENSGLLTARNHGADVATGDVVAFLDDDALACERWLELLVDGYRAHDAIAVGGRMTPRWEAPDGEPAVLPAEFYWLVGVTHRGFGPDGNPDAAGWVRNTMGSNISFRAEVFDELGGFDTDIGGRKGDNHLQGGESELCARMRAVYDERVYYLPEATVEHRIFDYRTEPDWLLKRAFWQGYSKRGMERFVPESTGDEDEFLGRLLAEFAPDRLRGLAREPSTAAALQFLFLFLFTGAVGAGYGYGILKWG</sequence>
<reference evidence="6 7" key="1">
    <citation type="submission" date="2018-06" db="EMBL/GenBank/DDBJ databases">
        <title>Natronomonas sp. F16-60 a new haloarchaeon isolated from a solar saltern of Isla Cristina, Huelva, Spain.</title>
        <authorList>
            <person name="Duran-Viseras A."/>
            <person name="Sanchez-Porro C."/>
            <person name="Ventosa A."/>
        </authorList>
    </citation>
    <scope>NUCLEOTIDE SEQUENCE [LARGE SCALE GENOMIC DNA]</scope>
    <source>
        <strain evidence="6 7">F16-60</strain>
    </source>
</reference>
<gene>
    <name evidence="6" type="ORF">DP107_10420</name>
</gene>
<comment type="similarity">
    <text evidence="1">Belongs to the glycosyltransferase 2 family.</text>
</comment>
<keyword evidence="3 6" id="KW-0808">Transferase</keyword>
<dbReference type="AlphaFoldDB" id="A0A554N9G1"/>
<dbReference type="PANTHER" id="PTHR43179:SF12">
    <property type="entry name" value="GALACTOFURANOSYLTRANSFERASE GLFT2"/>
    <property type="match status" value="1"/>
</dbReference>
<evidence type="ECO:0000256" key="1">
    <source>
        <dbReference type="ARBA" id="ARBA00006739"/>
    </source>
</evidence>
<dbReference type="InterPro" id="IPR029044">
    <property type="entry name" value="Nucleotide-diphossugar_trans"/>
</dbReference>
<evidence type="ECO:0000256" key="3">
    <source>
        <dbReference type="ARBA" id="ARBA00022679"/>
    </source>
</evidence>
<evidence type="ECO:0000259" key="5">
    <source>
        <dbReference type="Pfam" id="PF00535"/>
    </source>
</evidence>
<dbReference type="InterPro" id="IPR001173">
    <property type="entry name" value="Glyco_trans_2-like"/>
</dbReference>
<dbReference type="NCBIfam" id="NF041394">
    <property type="entry name" value="GtaseAglG_Halo"/>
    <property type="match status" value="1"/>
</dbReference>
<organism evidence="6 7">
    <name type="scientific">Haloglomus irregulare</name>
    <dbReference type="NCBI Taxonomy" id="2234134"/>
    <lineage>
        <taxon>Archaea</taxon>
        <taxon>Methanobacteriati</taxon>
        <taxon>Methanobacteriota</taxon>
        <taxon>Stenosarchaea group</taxon>
        <taxon>Halobacteria</taxon>
        <taxon>Halobacteriales</taxon>
        <taxon>Natronomonadaceae</taxon>
        <taxon>Haloglomus</taxon>
    </lineage>
</organism>
<dbReference type="PANTHER" id="PTHR43179">
    <property type="entry name" value="RHAMNOSYLTRANSFERASE WBBL"/>
    <property type="match status" value="1"/>
</dbReference>
<proteinExistence type="inferred from homology"/>
<dbReference type="Gene3D" id="3.90.550.10">
    <property type="entry name" value="Spore Coat Polysaccharide Biosynthesis Protein SpsA, Chain A"/>
    <property type="match status" value="1"/>
</dbReference>
<dbReference type="CDD" id="cd00761">
    <property type="entry name" value="Glyco_tranf_GTA_type"/>
    <property type="match status" value="1"/>
</dbReference>
<dbReference type="RefSeq" id="WP_144262096.1">
    <property type="nucleotide sequence ID" value="NZ_QMDX01000005.1"/>
</dbReference>
<keyword evidence="4" id="KW-0472">Membrane</keyword>
<dbReference type="GO" id="GO:0016757">
    <property type="term" value="F:glycosyltransferase activity"/>
    <property type="evidence" value="ECO:0007669"/>
    <property type="project" value="UniProtKB-KW"/>
</dbReference>
<keyword evidence="7" id="KW-1185">Reference proteome</keyword>
<evidence type="ECO:0000256" key="4">
    <source>
        <dbReference type="SAM" id="Phobius"/>
    </source>
</evidence>
<dbReference type="InterPro" id="IPR053553">
    <property type="entry name" value="GDP_glucuronosyltransferase"/>
</dbReference>
<keyword evidence="4" id="KW-1133">Transmembrane helix</keyword>
<protein>
    <submittedName>
        <fullName evidence="6">Glycosyltransferase family 2 protein</fullName>
    </submittedName>
</protein>
<accession>A0A554N9G1</accession>
<name>A0A554N9G1_9EURY</name>
<dbReference type="Pfam" id="PF00535">
    <property type="entry name" value="Glycos_transf_2"/>
    <property type="match status" value="1"/>
</dbReference>
<dbReference type="SUPFAM" id="SSF53448">
    <property type="entry name" value="Nucleotide-diphospho-sugar transferases"/>
    <property type="match status" value="1"/>
</dbReference>
<evidence type="ECO:0000313" key="6">
    <source>
        <dbReference type="EMBL" id="TSD14044.1"/>
    </source>
</evidence>
<feature type="transmembrane region" description="Helical" evidence="4">
    <location>
        <begin position="287"/>
        <end position="310"/>
    </location>
</feature>
<comment type="caution">
    <text evidence="6">The sequence shown here is derived from an EMBL/GenBank/DDBJ whole genome shotgun (WGS) entry which is preliminary data.</text>
</comment>
<feature type="domain" description="Glycosyltransferase 2-like" evidence="5">
    <location>
        <begin position="4"/>
        <end position="178"/>
    </location>
</feature>
<keyword evidence="2" id="KW-0328">Glycosyltransferase</keyword>
<dbReference type="EMBL" id="QMDX01000005">
    <property type="protein sequence ID" value="TSD14044.1"/>
    <property type="molecule type" value="Genomic_DNA"/>
</dbReference>
<dbReference type="OrthoDB" id="324632at2157"/>